<evidence type="ECO:0000256" key="7">
    <source>
        <dbReference type="PROSITE-ProRule" id="PRU00175"/>
    </source>
</evidence>
<dbReference type="PANTHER" id="PTHR14155">
    <property type="entry name" value="RING FINGER DOMAIN-CONTAINING"/>
    <property type="match status" value="1"/>
</dbReference>
<name>A0A835C3U6_9POAL</name>
<dbReference type="InterPro" id="IPR013083">
    <property type="entry name" value="Znf_RING/FYVE/PHD"/>
</dbReference>
<reference evidence="11" key="1">
    <citation type="submission" date="2020-07" db="EMBL/GenBank/DDBJ databases">
        <title>Genome sequence and genetic diversity analysis of an under-domesticated orphan crop, white fonio (Digitaria exilis).</title>
        <authorList>
            <person name="Bennetzen J.L."/>
            <person name="Chen S."/>
            <person name="Ma X."/>
            <person name="Wang X."/>
            <person name="Yssel A.E.J."/>
            <person name="Chaluvadi S.R."/>
            <person name="Johnson M."/>
            <person name="Gangashetty P."/>
            <person name="Hamidou F."/>
            <person name="Sanogo M.D."/>
            <person name="Zwaenepoel A."/>
            <person name="Wallace J."/>
            <person name="Van De Peer Y."/>
            <person name="Van Deynze A."/>
        </authorList>
    </citation>
    <scope>NUCLEOTIDE SEQUENCE</scope>
    <source>
        <tissue evidence="11">Leaves</tissue>
    </source>
</reference>
<organism evidence="11 12">
    <name type="scientific">Digitaria exilis</name>
    <dbReference type="NCBI Taxonomy" id="1010633"/>
    <lineage>
        <taxon>Eukaryota</taxon>
        <taxon>Viridiplantae</taxon>
        <taxon>Streptophyta</taxon>
        <taxon>Embryophyta</taxon>
        <taxon>Tracheophyta</taxon>
        <taxon>Spermatophyta</taxon>
        <taxon>Magnoliopsida</taxon>
        <taxon>Liliopsida</taxon>
        <taxon>Poales</taxon>
        <taxon>Poaceae</taxon>
        <taxon>PACMAD clade</taxon>
        <taxon>Panicoideae</taxon>
        <taxon>Panicodae</taxon>
        <taxon>Paniceae</taxon>
        <taxon>Anthephorinae</taxon>
        <taxon>Digitaria</taxon>
    </lineage>
</organism>
<evidence type="ECO:0000256" key="3">
    <source>
        <dbReference type="ARBA" id="ARBA00022723"/>
    </source>
</evidence>
<evidence type="ECO:0000256" key="5">
    <source>
        <dbReference type="ARBA" id="ARBA00022833"/>
    </source>
</evidence>
<evidence type="ECO:0000256" key="9">
    <source>
        <dbReference type="SAM" id="Phobius"/>
    </source>
</evidence>
<feature type="transmembrane region" description="Helical" evidence="9">
    <location>
        <begin position="53"/>
        <end position="75"/>
    </location>
</feature>
<evidence type="ECO:0000256" key="8">
    <source>
        <dbReference type="SAM" id="MobiDB-lite"/>
    </source>
</evidence>
<dbReference type="EMBL" id="JACEFO010001700">
    <property type="protein sequence ID" value="KAF8720028.1"/>
    <property type="molecule type" value="Genomic_DNA"/>
</dbReference>
<feature type="region of interest" description="Disordered" evidence="8">
    <location>
        <begin position="85"/>
        <end position="116"/>
    </location>
</feature>
<evidence type="ECO:0000313" key="12">
    <source>
        <dbReference type="Proteomes" id="UP000636709"/>
    </source>
</evidence>
<keyword evidence="3" id="KW-0479">Metal-binding</keyword>
<sequence length="223" mass="23181">MQLSAVWAVENHLAVGAEAMSTLGSFILNHPEATAPAPAVVEDTGSHWAPHGAALTAFVVGINVLMIALIFFFFWRFFSGKRGDPESADDEDGGALPVASPWASRHRRREAPRATTKPRLLDVASALPVYVYDSAAAGAGDEGGKAEECAVCIVELRDGDSARRLPRCGHRFHADCVGAWLRLHATCPVCRAGVVLGPAAAAAGAEASNAKDDGAAGAANCPV</sequence>
<evidence type="ECO:0000256" key="4">
    <source>
        <dbReference type="ARBA" id="ARBA00022771"/>
    </source>
</evidence>
<dbReference type="AlphaFoldDB" id="A0A835C3U6"/>
<comment type="similarity">
    <text evidence="6">Belongs to the RING-type zinc finger family. ATL subfamily.</text>
</comment>
<evidence type="ECO:0000256" key="1">
    <source>
        <dbReference type="ARBA" id="ARBA00000900"/>
    </source>
</evidence>
<dbReference type="SMART" id="SM00184">
    <property type="entry name" value="RING"/>
    <property type="match status" value="1"/>
</dbReference>
<keyword evidence="9" id="KW-1133">Transmembrane helix</keyword>
<dbReference type="InterPro" id="IPR001841">
    <property type="entry name" value="Znf_RING"/>
</dbReference>
<evidence type="ECO:0000256" key="6">
    <source>
        <dbReference type="ARBA" id="ARBA00024209"/>
    </source>
</evidence>
<feature type="domain" description="RING-type" evidence="10">
    <location>
        <begin position="149"/>
        <end position="191"/>
    </location>
</feature>
<keyword evidence="9" id="KW-0812">Transmembrane</keyword>
<gene>
    <name evidence="11" type="ORF">HU200_024800</name>
</gene>
<dbReference type="EC" id="2.3.2.27" evidence="2"/>
<evidence type="ECO:0000313" key="11">
    <source>
        <dbReference type="EMBL" id="KAF8720028.1"/>
    </source>
</evidence>
<comment type="catalytic activity">
    <reaction evidence="1">
        <text>S-ubiquitinyl-[E2 ubiquitin-conjugating enzyme]-L-cysteine + [acceptor protein]-L-lysine = [E2 ubiquitin-conjugating enzyme]-L-cysteine + N(6)-ubiquitinyl-[acceptor protein]-L-lysine.</text>
        <dbReference type="EC" id="2.3.2.27"/>
    </reaction>
</comment>
<evidence type="ECO:0000259" key="10">
    <source>
        <dbReference type="PROSITE" id="PS50089"/>
    </source>
</evidence>
<dbReference type="GO" id="GO:0061630">
    <property type="term" value="F:ubiquitin protein ligase activity"/>
    <property type="evidence" value="ECO:0007669"/>
    <property type="project" value="UniProtKB-EC"/>
</dbReference>
<dbReference type="PANTHER" id="PTHR14155:SF634">
    <property type="entry name" value="RING-TYPE DOMAIN-CONTAINING PROTEIN"/>
    <property type="match status" value="1"/>
</dbReference>
<dbReference type="OrthoDB" id="8062037at2759"/>
<dbReference type="SUPFAM" id="SSF57850">
    <property type="entry name" value="RING/U-box"/>
    <property type="match status" value="1"/>
</dbReference>
<protein>
    <recommendedName>
        <fullName evidence="2">RING-type E3 ubiquitin transferase</fullName>
        <ecNumber evidence="2">2.3.2.27</ecNumber>
    </recommendedName>
</protein>
<dbReference type="PROSITE" id="PS50089">
    <property type="entry name" value="ZF_RING_2"/>
    <property type="match status" value="1"/>
</dbReference>
<comment type="caution">
    <text evidence="11">The sequence shown here is derived from an EMBL/GenBank/DDBJ whole genome shotgun (WGS) entry which is preliminary data.</text>
</comment>
<dbReference type="CDD" id="cd16461">
    <property type="entry name" value="RING-H2_EL5-like"/>
    <property type="match status" value="1"/>
</dbReference>
<dbReference type="Gene3D" id="3.30.40.10">
    <property type="entry name" value="Zinc/RING finger domain, C3HC4 (zinc finger)"/>
    <property type="match status" value="1"/>
</dbReference>
<dbReference type="Proteomes" id="UP000636709">
    <property type="component" value="Unassembled WGS sequence"/>
</dbReference>
<proteinExistence type="inferred from homology"/>
<dbReference type="GO" id="GO:0008270">
    <property type="term" value="F:zinc ion binding"/>
    <property type="evidence" value="ECO:0007669"/>
    <property type="project" value="UniProtKB-KW"/>
</dbReference>
<keyword evidence="12" id="KW-1185">Reference proteome</keyword>
<keyword evidence="5" id="KW-0862">Zinc</keyword>
<keyword evidence="4 7" id="KW-0863">Zinc-finger</keyword>
<keyword evidence="9" id="KW-0472">Membrane</keyword>
<evidence type="ECO:0000256" key="2">
    <source>
        <dbReference type="ARBA" id="ARBA00012483"/>
    </source>
</evidence>
<accession>A0A835C3U6</accession>
<dbReference type="InterPro" id="IPR053238">
    <property type="entry name" value="RING-H2_zinc_finger"/>
</dbReference>
<dbReference type="Pfam" id="PF13639">
    <property type="entry name" value="zf-RING_2"/>
    <property type="match status" value="1"/>
</dbReference>